<organism evidence="1 2">
    <name type="scientific">Citrus sinensis</name>
    <name type="common">Sweet orange</name>
    <name type="synonym">Citrus aurantium var. sinensis</name>
    <dbReference type="NCBI Taxonomy" id="2711"/>
    <lineage>
        <taxon>Eukaryota</taxon>
        <taxon>Viridiplantae</taxon>
        <taxon>Streptophyta</taxon>
        <taxon>Embryophyta</taxon>
        <taxon>Tracheophyta</taxon>
        <taxon>Spermatophyta</taxon>
        <taxon>Magnoliopsida</taxon>
        <taxon>eudicotyledons</taxon>
        <taxon>Gunneridae</taxon>
        <taxon>Pentapetalae</taxon>
        <taxon>rosids</taxon>
        <taxon>malvids</taxon>
        <taxon>Sapindales</taxon>
        <taxon>Rutaceae</taxon>
        <taxon>Aurantioideae</taxon>
        <taxon>Citrus</taxon>
    </lineage>
</organism>
<comment type="caution">
    <text evidence="1">The sequence shown here is derived from an EMBL/GenBank/DDBJ whole genome shotgun (WGS) entry which is preliminary data.</text>
</comment>
<name>A0ACB8JTD1_CITSI</name>
<evidence type="ECO:0000313" key="1">
    <source>
        <dbReference type="EMBL" id="KAH9735770.1"/>
    </source>
</evidence>
<sequence length="443" mass="50515">MMAPPIETSSKTPVSQPPAHPPLNERILSSMSRRSVAAHPWHDLEIGPGAPKIFNCVIEIGKGSKVDRVLYSSVVYPHNYGFIPRTLCEDNDPLDVLIIMQEPVLPGCFLRAKAIGLMPMIDQGEKDDKIIAVCADDPEYRHYNDIKELPPHRLAEIRRFFEDYKKNENKEVAVNDFLPASDAYNSVQQSMFRTFIMDESHWMARVIKVGNEDEKEDRISSLPDSIHGHILSFLPTKYAVATCILSSRWRFVWTSLTNLCFDERLVLNPKRCDRGSNGFENFVNRVLFFTHPAKIDKFSLHCSKVLCSLKFWVSSAIMRNVREIELNLGRHRHAELPDSIYTSKALEILKLNSVFNLKIPPSGICFPSVKILHLELFEPANSLIERLFSICPVLEDFSIKIYGLYPDSVIIIISPTLKRLTIRVGSLEEDERILQICGPRNVL</sequence>
<reference evidence="2" key="1">
    <citation type="journal article" date="2023" name="Hortic. Res.">
        <title>A chromosome-level phased genome enabling allele-level studies in sweet orange: a case study on citrus Huanglongbing tolerance.</title>
        <authorList>
            <person name="Wu B."/>
            <person name="Yu Q."/>
            <person name="Deng Z."/>
            <person name="Duan Y."/>
            <person name="Luo F."/>
            <person name="Gmitter F. Jr."/>
        </authorList>
    </citation>
    <scope>NUCLEOTIDE SEQUENCE [LARGE SCALE GENOMIC DNA]</scope>
    <source>
        <strain evidence="2">cv. Valencia</strain>
    </source>
</reference>
<protein>
    <submittedName>
        <fullName evidence="1">Soluble inorganic pyrophosphatase 4</fullName>
    </submittedName>
</protein>
<dbReference type="EMBL" id="CM039175">
    <property type="protein sequence ID" value="KAH9735770.1"/>
    <property type="molecule type" value="Genomic_DNA"/>
</dbReference>
<accession>A0ACB8JTD1</accession>
<keyword evidence="2" id="KW-1185">Reference proteome</keyword>
<dbReference type="Proteomes" id="UP000829398">
    <property type="component" value="Chromosome 6"/>
</dbReference>
<gene>
    <name evidence="1" type="ORF">KPL71_017857</name>
</gene>
<evidence type="ECO:0000313" key="2">
    <source>
        <dbReference type="Proteomes" id="UP000829398"/>
    </source>
</evidence>
<proteinExistence type="predicted"/>